<evidence type="ECO:0000256" key="10">
    <source>
        <dbReference type="PIRNR" id="PIRNR000774"/>
    </source>
</evidence>
<dbReference type="PROSITE" id="PS00718">
    <property type="entry name" value="SIGMA54_2"/>
    <property type="match status" value="1"/>
</dbReference>
<feature type="compositionally biased region" description="Acidic residues" evidence="11">
    <location>
        <begin position="82"/>
        <end position="96"/>
    </location>
</feature>
<dbReference type="GO" id="GO:0003677">
    <property type="term" value="F:DNA binding"/>
    <property type="evidence" value="ECO:0007669"/>
    <property type="project" value="UniProtKB-KW"/>
</dbReference>
<keyword evidence="9 10" id="KW-0804">Transcription</keyword>
<dbReference type="Proteomes" id="UP000095342">
    <property type="component" value="Chromosome"/>
</dbReference>
<keyword evidence="6 10" id="KW-0805">Transcription regulation</keyword>
<keyword evidence="5 10" id="KW-0548">Nucleotidyltransferase</keyword>
<dbReference type="Gene3D" id="1.10.10.1330">
    <property type="entry name" value="RNA polymerase sigma-54 factor, core-binding domain"/>
    <property type="match status" value="1"/>
</dbReference>
<dbReference type="PANTHER" id="PTHR32248">
    <property type="entry name" value="RNA POLYMERASE SIGMA-54 FACTOR"/>
    <property type="match status" value="1"/>
</dbReference>
<accession>A0A1D8KCF0</accession>
<dbReference type="InterPro" id="IPR000394">
    <property type="entry name" value="RNA_pol_sigma_54"/>
</dbReference>
<dbReference type="PROSITE" id="PS50044">
    <property type="entry name" value="SIGMA54_3"/>
    <property type="match status" value="1"/>
</dbReference>
<keyword evidence="7 10" id="KW-0731">Sigma factor</keyword>
<reference evidence="14 15" key="1">
    <citation type="submission" date="2016-09" db="EMBL/GenBank/DDBJ databases">
        <title>Acidihalobacter prosperus V6 (DSM14174).</title>
        <authorList>
            <person name="Khaleque H.N."/>
            <person name="Ramsay J.P."/>
            <person name="Murphy R.J.T."/>
            <person name="Kaksonen A.H."/>
            <person name="Boxall N.J."/>
            <person name="Watkin E.L.J."/>
        </authorList>
    </citation>
    <scope>NUCLEOTIDE SEQUENCE [LARGE SCALE GENOMIC DNA]</scope>
    <source>
        <strain evidence="14 15">V6</strain>
    </source>
</reference>
<dbReference type="GO" id="GO:0016779">
    <property type="term" value="F:nucleotidyltransferase activity"/>
    <property type="evidence" value="ECO:0007669"/>
    <property type="project" value="UniProtKB-KW"/>
</dbReference>
<evidence type="ECO:0000256" key="8">
    <source>
        <dbReference type="ARBA" id="ARBA00023125"/>
    </source>
</evidence>
<dbReference type="GO" id="GO:0001216">
    <property type="term" value="F:DNA-binding transcription activator activity"/>
    <property type="evidence" value="ECO:0007669"/>
    <property type="project" value="InterPro"/>
</dbReference>
<comment type="similarity">
    <text evidence="1 10">Belongs to the sigma-54 factor family.</text>
</comment>
<keyword evidence="4 10" id="KW-0808">Transferase</keyword>
<name>A0A1D8KCF0_9GAMM</name>
<evidence type="ECO:0000256" key="2">
    <source>
        <dbReference type="ARBA" id="ARBA00019942"/>
    </source>
</evidence>
<protein>
    <recommendedName>
        <fullName evidence="2 10">RNA polymerase sigma-54 factor</fullName>
    </recommendedName>
</protein>
<dbReference type="PRINTS" id="PR00045">
    <property type="entry name" value="SIGMA54FCT"/>
</dbReference>
<dbReference type="NCBIfam" id="TIGR02395">
    <property type="entry name" value="rpoN_sigma"/>
    <property type="match status" value="1"/>
</dbReference>
<evidence type="ECO:0000256" key="7">
    <source>
        <dbReference type="ARBA" id="ARBA00023082"/>
    </source>
</evidence>
<evidence type="ECO:0000313" key="14">
    <source>
        <dbReference type="EMBL" id="AOV18638.1"/>
    </source>
</evidence>
<proteinExistence type="inferred from homology"/>
<evidence type="ECO:0000256" key="5">
    <source>
        <dbReference type="ARBA" id="ARBA00022695"/>
    </source>
</evidence>
<dbReference type="GO" id="GO:0016987">
    <property type="term" value="F:sigma factor activity"/>
    <property type="evidence" value="ECO:0007669"/>
    <property type="project" value="UniProtKB-KW"/>
</dbReference>
<comment type="function">
    <text evidence="10">Sigma factors are initiation factors that promote the attachment of RNA polymerase to specific initiation sites and are then released.</text>
</comment>
<dbReference type="PANTHER" id="PTHR32248:SF4">
    <property type="entry name" value="RNA POLYMERASE SIGMA-54 FACTOR"/>
    <property type="match status" value="1"/>
</dbReference>
<keyword evidence="15" id="KW-1185">Reference proteome</keyword>
<evidence type="ECO:0000256" key="6">
    <source>
        <dbReference type="ARBA" id="ARBA00023015"/>
    </source>
</evidence>
<dbReference type="InterPro" id="IPR007046">
    <property type="entry name" value="RNA_pol_sigma_54_core-bd"/>
</dbReference>
<evidence type="ECO:0000256" key="4">
    <source>
        <dbReference type="ARBA" id="ARBA00022679"/>
    </source>
</evidence>
<evidence type="ECO:0000256" key="1">
    <source>
        <dbReference type="ARBA" id="ARBA00008798"/>
    </source>
</evidence>
<dbReference type="Pfam" id="PF04963">
    <property type="entry name" value="Sigma54_CBD"/>
    <property type="match status" value="1"/>
</dbReference>
<dbReference type="NCBIfam" id="NF004595">
    <property type="entry name" value="PRK05932.1-2"/>
    <property type="match status" value="1"/>
</dbReference>
<keyword evidence="3 10" id="KW-0240">DNA-directed RNA polymerase</keyword>
<dbReference type="PROSITE" id="PS00717">
    <property type="entry name" value="SIGMA54_1"/>
    <property type="match status" value="1"/>
</dbReference>
<evidence type="ECO:0000256" key="9">
    <source>
        <dbReference type="ARBA" id="ARBA00023163"/>
    </source>
</evidence>
<dbReference type="EMBL" id="CP017448">
    <property type="protein sequence ID" value="AOV18638.1"/>
    <property type="molecule type" value="Genomic_DNA"/>
</dbReference>
<evidence type="ECO:0000256" key="3">
    <source>
        <dbReference type="ARBA" id="ARBA00022478"/>
    </source>
</evidence>
<gene>
    <name evidence="14" type="ORF">BJI67_13560</name>
</gene>
<dbReference type="Pfam" id="PF00309">
    <property type="entry name" value="Sigma54_AID"/>
    <property type="match status" value="1"/>
</dbReference>
<dbReference type="KEGG" id="aaeo:BJI67_13560"/>
<dbReference type="InterPro" id="IPR038709">
    <property type="entry name" value="RpoN_core-bd_sf"/>
</dbReference>
<dbReference type="NCBIfam" id="NF009118">
    <property type="entry name" value="PRK12469.1"/>
    <property type="match status" value="1"/>
</dbReference>
<feature type="region of interest" description="Disordered" evidence="11">
    <location>
        <begin position="42"/>
        <end position="122"/>
    </location>
</feature>
<dbReference type="GO" id="GO:0000428">
    <property type="term" value="C:DNA-directed RNA polymerase complex"/>
    <property type="evidence" value="ECO:0007669"/>
    <property type="project" value="UniProtKB-KW"/>
</dbReference>
<keyword evidence="8 10" id="KW-0238">DNA-binding</keyword>
<dbReference type="AlphaFoldDB" id="A0A1D8KCF0"/>
<dbReference type="InterPro" id="IPR007634">
    <property type="entry name" value="RNA_pol_sigma_54_DNA-bd"/>
</dbReference>
<evidence type="ECO:0000259" key="13">
    <source>
        <dbReference type="Pfam" id="PF04963"/>
    </source>
</evidence>
<evidence type="ECO:0000256" key="11">
    <source>
        <dbReference type="SAM" id="MobiDB-lite"/>
    </source>
</evidence>
<feature type="domain" description="RNA polymerase sigma factor 54 core-binding" evidence="13">
    <location>
        <begin position="114"/>
        <end position="310"/>
    </location>
</feature>
<dbReference type="PIRSF" id="PIRSF000774">
    <property type="entry name" value="RpoN"/>
    <property type="match status" value="1"/>
</dbReference>
<evidence type="ECO:0000259" key="12">
    <source>
        <dbReference type="Pfam" id="PF04552"/>
    </source>
</evidence>
<dbReference type="Pfam" id="PF04552">
    <property type="entry name" value="Sigma54_DBD"/>
    <property type="match status" value="1"/>
</dbReference>
<dbReference type="GO" id="GO:0006352">
    <property type="term" value="P:DNA-templated transcription initiation"/>
    <property type="evidence" value="ECO:0007669"/>
    <property type="project" value="InterPro"/>
</dbReference>
<sequence>MKPSIQLRLGQSLAMTPQLQQAIRLLQYSTLELQTHIQEVLESNPMLEVDEDTGRSEGSETEGLNGEGRESAAEEATPQDVIPDELPVDSAWDDIYEPPSAAGSAPETDDRDPYESQSGDGESLADHLLWQVHLAPMSDQDRLIAMTLIDAIGNDGYLQDDLENIRASLSAQMETELEVEDVEAVLHLVQRLDPPSCGARNLAECLDIQLSELPLDTPYLKPARRLVQNYLDLLGNHDLKTLMRHLELDEDALHETILLIQSLNPRPGAQISNSRPEYIVPDVTVRKQGKRWRVELNSEVAPRLRVNSTYASMVRRADSSMDNTYMKNQLQEARWFIKSLQSRNETLLRVATAIVEQQRGFLEYGEEAMKPLVLRDIAEQVDMHESTISRVTTQKYMYTPRGIFEFKYFFSSHVGTADGGECSAVAIRAMIRKLIEGEPGDKPLSDSKLAELLSDKGIQVARRTVAKYREGMNIPSSSDRKRLN</sequence>
<feature type="domain" description="RNA polymerase sigma factor 54 DNA-binding" evidence="12">
    <location>
        <begin position="324"/>
        <end position="482"/>
    </location>
</feature>
<organism evidence="14 15">
    <name type="scientific">Acidihalobacter aeolianus</name>
    <dbReference type="NCBI Taxonomy" id="2792603"/>
    <lineage>
        <taxon>Bacteria</taxon>
        <taxon>Pseudomonadati</taxon>
        <taxon>Pseudomonadota</taxon>
        <taxon>Gammaproteobacteria</taxon>
        <taxon>Chromatiales</taxon>
        <taxon>Ectothiorhodospiraceae</taxon>
        <taxon>Acidihalobacter</taxon>
    </lineage>
</organism>
<evidence type="ECO:0000313" key="15">
    <source>
        <dbReference type="Proteomes" id="UP000095342"/>
    </source>
</evidence>
<dbReference type="Gene3D" id="1.10.10.60">
    <property type="entry name" value="Homeodomain-like"/>
    <property type="match status" value="1"/>
</dbReference>